<dbReference type="STRING" id="36847.CLNEO_01270"/>
<dbReference type="OrthoDB" id="2054950at2"/>
<comment type="caution">
    <text evidence="2">The sequence shown here is derived from an EMBL/GenBank/DDBJ whole genome shotgun (WGS) entry which is preliminary data.</text>
</comment>
<keyword evidence="1" id="KW-1133">Transmembrane helix</keyword>
<organism evidence="2 3">
    <name type="scientific">Anaerotignum neopropionicum</name>
    <dbReference type="NCBI Taxonomy" id="36847"/>
    <lineage>
        <taxon>Bacteria</taxon>
        <taxon>Bacillati</taxon>
        <taxon>Bacillota</taxon>
        <taxon>Clostridia</taxon>
        <taxon>Lachnospirales</taxon>
        <taxon>Anaerotignaceae</taxon>
        <taxon>Anaerotignum</taxon>
    </lineage>
</organism>
<feature type="transmembrane region" description="Helical" evidence="1">
    <location>
        <begin position="20"/>
        <end position="51"/>
    </location>
</feature>
<dbReference type="EMBL" id="LRVM01000001">
    <property type="protein sequence ID" value="KXL54031.1"/>
    <property type="molecule type" value="Genomic_DNA"/>
</dbReference>
<sequence length="89" mass="10441">MKISEKGQVLLAKYKKFQKLYFLLLLLAAISFVYLHNIFLMIAIVAFTFVLEAKVYICPHCKKTFDCKRKIQEDTSCPHCKKYLFKDLG</sequence>
<accession>A0A136WHM6</accession>
<proteinExistence type="predicted"/>
<reference evidence="2 3" key="1">
    <citation type="submission" date="2016-01" db="EMBL/GenBank/DDBJ databases">
        <title>Genome sequence of Clostridium neopropionicum X4, DSM-3847.</title>
        <authorList>
            <person name="Poehlein A."/>
            <person name="Beck M.H."/>
            <person name="Bengelsdorf F.R."/>
            <person name="Daniel R."/>
            <person name="Duerre P."/>
        </authorList>
    </citation>
    <scope>NUCLEOTIDE SEQUENCE [LARGE SCALE GENOMIC DNA]</scope>
    <source>
        <strain evidence="2 3">DSM-3847</strain>
    </source>
</reference>
<evidence type="ECO:0000256" key="1">
    <source>
        <dbReference type="SAM" id="Phobius"/>
    </source>
</evidence>
<evidence type="ECO:0000313" key="2">
    <source>
        <dbReference type="EMBL" id="KXL54031.1"/>
    </source>
</evidence>
<keyword evidence="3" id="KW-1185">Reference proteome</keyword>
<protein>
    <submittedName>
        <fullName evidence="2">Uncharacterized protein</fullName>
    </submittedName>
</protein>
<dbReference type="Proteomes" id="UP000070539">
    <property type="component" value="Unassembled WGS sequence"/>
</dbReference>
<keyword evidence="1" id="KW-0812">Transmembrane</keyword>
<dbReference type="RefSeq" id="WP_066083454.1">
    <property type="nucleotide sequence ID" value="NZ_LRVM01000001.1"/>
</dbReference>
<evidence type="ECO:0000313" key="3">
    <source>
        <dbReference type="Proteomes" id="UP000070539"/>
    </source>
</evidence>
<dbReference type="AlphaFoldDB" id="A0A136WHM6"/>
<keyword evidence="1" id="KW-0472">Membrane</keyword>
<gene>
    <name evidence="2" type="ORF">CLNEO_01270</name>
</gene>
<name>A0A136WHM6_9FIRM</name>